<evidence type="ECO:0000313" key="2">
    <source>
        <dbReference type="Proteomes" id="UP000001595"/>
    </source>
</evidence>
<protein>
    <submittedName>
        <fullName evidence="1">Uncharacterized protein</fullName>
    </submittedName>
</protein>
<dbReference type="GeneTree" id="ENSGT00860000136276"/>
<dbReference type="Ensembl" id="ENSPPYT00000044228.1">
    <property type="protein sequence ID" value="ENSPPYP00000040078.1"/>
    <property type="gene ID" value="ENSPPYG00000031287.1"/>
</dbReference>
<sequence>MVRPALHNQVLFTPHPHFLDGVLSTAFPLAYFMWQLLRDGTYHGCGRCFATTYYLSEGGGLIFRNVTGEPNCRHPTRGPRSLHLPGIKGSSGSLRSCLQPPGGRPFQHTRAYGGKMKAGPRGNSLLLSFPWADTIYFSAPSSVYPVFPKASLDSGLSSWTHLSGLLC</sequence>
<reference evidence="1" key="3">
    <citation type="submission" date="2025-09" db="UniProtKB">
        <authorList>
            <consortium name="Ensembl"/>
        </authorList>
    </citation>
    <scope>IDENTIFICATION</scope>
</reference>
<keyword evidence="2" id="KW-1185">Reference proteome</keyword>
<accession>A0A8I5YTY1</accession>
<reference evidence="1" key="2">
    <citation type="submission" date="2025-08" db="UniProtKB">
        <authorList>
            <consortium name="Ensembl"/>
        </authorList>
    </citation>
    <scope>IDENTIFICATION</scope>
</reference>
<proteinExistence type="predicted"/>
<reference evidence="1 2" key="1">
    <citation type="submission" date="2008-02" db="EMBL/GenBank/DDBJ databases">
        <title>A 6x draft sequence assembly of the Pongo pygmaeus abelii genome.</title>
        <authorList>
            <person name="Wilson R.K."/>
            <person name="Mardis E."/>
        </authorList>
    </citation>
    <scope>NUCLEOTIDE SEQUENCE [LARGE SCALE GENOMIC DNA]</scope>
</reference>
<dbReference type="Proteomes" id="UP000001595">
    <property type="component" value="Chromosome 9"/>
</dbReference>
<dbReference type="AlphaFoldDB" id="A0A8I5YTY1"/>
<name>A0A8I5YTY1_PONAB</name>
<evidence type="ECO:0000313" key="1">
    <source>
        <dbReference type="Ensembl" id="ENSPPYP00000040078.1"/>
    </source>
</evidence>
<organism evidence="1 2">
    <name type="scientific">Pongo abelii</name>
    <name type="common">Sumatran orangutan</name>
    <name type="synonym">Pongo pygmaeus abelii</name>
    <dbReference type="NCBI Taxonomy" id="9601"/>
    <lineage>
        <taxon>Eukaryota</taxon>
        <taxon>Metazoa</taxon>
        <taxon>Chordata</taxon>
        <taxon>Craniata</taxon>
        <taxon>Vertebrata</taxon>
        <taxon>Euteleostomi</taxon>
        <taxon>Mammalia</taxon>
        <taxon>Eutheria</taxon>
        <taxon>Euarchontoglires</taxon>
        <taxon>Primates</taxon>
        <taxon>Haplorrhini</taxon>
        <taxon>Catarrhini</taxon>
        <taxon>Hominidae</taxon>
        <taxon>Pongo</taxon>
    </lineage>
</organism>